<dbReference type="InterPro" id="IPR043128">
    <property type="entry name" value="Rev_trsase/Diguanyl_cyclase"/>
</dbReference>
<protein>
    <submittedName>
        <fullName evidence="4">GGDEF-domain containing protein</fullName>
    </submittedName>
</protein>
<dbReference type="CDD" id="cd01948">
    <property type="entry name" value="EAL"/>
    <property type="match status" value="1"/>
</dbReference>
<keyword evidence="1" id="KW-0472">Membrane</keyword>
<dbReference type="GO" id="GO:0003824">
    <property type="term" value="F:catalytic activity"/>
    <property type="evidence" value="ECO:0007669"/>
    <property type="project" value="UniProtKB-ARBA"/>
</dbReference>
<dbReference type="InterPro" id="IPR033414">
    <property type="entry name" value="Sensor_dom"/>
</dbReference>
<dbReference type="PROSITE" id="PS50883">
    <property type="entry name" value="EAL"/>
    <property type="match status" value="1"/>
</dbReference>
<dbReference type="SMART" id="SM00267">
    <property type="entry name" value="GGDEF"/>
    <property type="match status" value="1"/>
</dbReference>
<dbReference type="PANTHER" id="PTHR44757">
    <property type="entry name" value="DIGUANYLATE CYCLASE DGCP"/>
    <property type="match status" value="1"/>
</dbReference>
<dbReference type="Gene3D" id="3.30.70.270">
    <property type="match status" value="1"/>
</dbReference>
<evidence type="ECO:0000259" key="3">
    <source>
        <dbReference type="PROSITE" id="PS50887"/>
    </source>
</evidence>
<dbReference type="KEGG" id="azm:DM194_09320"/>
<dbReference type="Gene3D" id="3.20.20.450">
    <property type="entry name" value="EAL domain"/>
    <property type="match status" value="1"/>
</dbReference>
<sequence length="718" mass="79188">MRQHLSIPWAGGGIAVSLLYRILLFSTLITLMSTALQLYFDFRRGVSGIEERFDEIRVSTVPSMSNSLWVVDHDQLRLLLNGIILLPDIRMAEVREFSATARTPLVLTVGTPQERPDLHAEIPLIRVAEGKSLTLGTLRVEASLDDVYHRLLTTAEVILISQGVKTFLVSGFILFIFHRLLTRHLISIAASLRQHDRRSSPPLLTLDRPQRKRPDELDQLIRSLNDLAGDLYAANCELAGANAALENDIALRRSYEEQLYRQAHFDELTGLANRLLTRDRLEQAILNSRRSQLPSALLFIDLDNFKNVNDTLGHEAGDTLLREAATRLSASIRQGDTLARMGGDEFLIVLPGIAGNVAARGIAERVLESFAPPFRICGQDHYVTASIGIALYPSDGGDGPELLRNADLALYRAKERGRNRYEFFTAEINERVQRRIMLESRLRLAVLQSEFVLHYQPIVEAESRRPAALEALLRWRQPDGTLLAPGHFICVAEEAGLIGEIGAWVVETAIRETAGLFGREASAPRVAVNVSPRQLRDPCFVIRVMAALAAHGLPPGRLELEITEGVLMDEAPEVTDALNTLCGHGVRLSIDDFGTGYSSLSYLQRYPFDMLKIDRCFVSDATDEAAAARLVETIIMMAHGLGLETIAEGVETEEQFRFLQSKGCDLMQGYLMGRPAPLAEIAARFATRFAADAAPPPPKLLEAVAGDGPAFSPAPSAG</sequence>
<dbReference type="FunFam" id="3.30.70.270:FF:000001">
    <property type="entry name" value="Diguanylate cyclase domain protein"/>
    <property type="match status" value="1"/>
</dbReference>
<proteinExistence type="predicted"/>
<evidence type="ECO:0000313" key="5">
    <source>
        <dbReference type="Proteomes" id="UP000249605"/>
    </source>
</evidence>
<dbReference type="InterPro" id="IPR001633">
    <property type="entry name" value="EAL_dom"/>
</dbReference>
<accession>A0A2U9S4B9</accession>
<dbReference type="NCBIfam" id="TIGR00254">
    <property type="entry name" value="GGDEF"/>
    <property type="match status" value="1"/>
</dbReference>
<dbReference type="OrthoDB" id="7251575at2"/>
<dbReference type="SUPFAM" id="SSF141868">
    <property type="entry name" value="EAL domain-like"/>
    <property type="match status" value="1"/>
</dbReference>
<evidence type="ECO:0000313" key="4">
    <source>
        <dbReference type="EMBL" id="AWU94444.1"/>
    </source>
</evidence>
<keyword evidence="1" id="KW-1133">Transmembrane helix</keyword>
<dbReference type="EMBL" id="CP029829">
    <property type="protein sequence ID" value="AWU94444.1"/>
    <property type="molecule type" value="Genomic_DNA"/>
</dbReference>
<dbReference type="InterPro" id="IPR052155">
    <property type="entry name" value="Biofilm_reg_signaling"/>
</dbReference>
<dbReference type="AlphaFoldDB" id="A0A2U9S4B9"/>
<dbReference type="SMART" id="SM00052">
    <property type="entry name" value="EAL"/>
    <property type="match status" value="1"/>
</dbReference>
<name>A0A2U9S4B9_9PROT</name>
<evidence type="ECO:0000259" key="2">
    <source>
        <dbReference type="PROSITE" id="PS50883"/>
    </source>
</evidence>
<feature type="domain" description="EAL" evidence="2">
    <location>
        <begin position="435"/>
        <end position="689"/>
    </location>
</feature>
<feature type="domain" description="GGDEF" evidence="3">
    <location>
        <begin position="293"/>
        <end position="426"/>
    </location>
</feature>
<dbReference type="CDD" id="cd01949">
    <property type="entry name" value="GGDEF"/>
    <property type="match status" value="1"/>
</dbReference>
<keyword evidence="5" id="KW-1185">Reference proteome</keyword>
<organism evidence="4 5">
    <name type="scientific">Azospirillum ramasamyi</name>
    <dbReference type="NCBI Taxonomy" id="682998"/>
    <lineage>
        <taxon>Bacteria</taxon>
        <taxon>Pseudomonadati</taxon>
        <taxon>Pseudomonadota</taxon>
        <taxon>Alphaproteobacteria</taxon>
        <taxon>Rhodospirillales</taxon>
        <taxon>Azospirillaceae</taxon>
        <taxon>Azospirillum</taxon>
    </lineage>
</organism>
<dbReference type="PANTHER" id="PTHR44757:SF2">
    <property type="entry name" value="BIOFILM ARCHITECTURE MAINTENANCE PROTEIN MBAA"/>
    <property type="match status" value="1"/>
</dbReference>
<dbReference type="Pfam" id="PF17149">
    <property type="entry name" value="CHASE5"/>
    <property type="match status" value="1"/>
</dbReference>
<dbReference type="InterPro" id="IPR035919">
    <property type="entry name" value="EAL_sf"/>
</dbReference>
<dbReference type="Pfam" id="PF00563">
    <property type="entry name" value="EAL"/>
    <property type="match status" value="1"/>
</dbReference>
<evidence type="ECO:0000256" key="1">
    <source>
        <dbReference type="SAM" id="Phobius"/>
    </source>
</evidence>
<gene>
    <name evidence="4" type="ORF">DM194_09320</name>
</gene>
<feature type="transmembrane region" description="Helical" evidence="1">
    <location>
        <begin position="18"/>
        <end position="40"/>
    </location>
</feature>
<dbReference type="InterPro" id="IPR029787">
    <property type="entry name" value="Nucleotide_cyclase"/>
</dbReference>
<dbReference type="InterPro" id="IPR000160">
    <property type="entry name" value="GGDEF_dom"/>
</dbReference>
<dbReference type="PROSITE" id="PS50887">
    <property type="entry name" value="GGDEF"/>
    <property type="match status" value="1"/>
</dbReference>
<dbReference type="SUPFAM" id="SSF55073">
    <property type="entry name" value="Nucleotide cyclase"/>
    <property type="match status" value="1"/>
</dbReference>
<keyword evidence="1" id="KW-0812">Transmembrane</keyword>
<dbReference type="Proteomes" id="UP000249605">
    <property type="component" value="Chromosome"/>
</dbReference>
<reference evidence="4 5" key="1">
    <citation type="journal article" date="2019" name="Int. J. Syst. Evol. Microbiol.">
        <title>Azospirillum ramasamyi sp. nov., a novel diazotrophic bacterium isolated from fermented bovine products.</title>
        <authorList>
            <person name="Anandham R."/>
            <person name="Heo J."/>
            <person name="Krishnamoorthy R."/>
            <person name="SenthilKumar M."/>
            <person name="Gopal N.O."/>
            <person name="Kim S.J."/>
            <person name="Kwon S.W."/>
        </authorList>
    </citation>
    <scope>NUCLEOTIDE SEQUENCE [LARGE SCALE GENOMIC DNA]</scope>
    <source>
        <strain evidence="4 5">M2T2B2</strain>
    </source>
</reference>
<dbReference type="Pfam" id="PF00990">
    <property type="entry name" value="GGDEF"/>
    <property type="match status" value="1"/>
</dbReference>